<organism evidence="10 11">
    <name type="scientific">Oryzias latipes</name>
    <name type="common">Japanese rice fish</name>
    <name type="synonym">Japanese killifish</name>
    <dbReference type="NCBI Taxonomy" id="8090"/>
    <lineage>
        <taxon>Eukaryota</taxon>
        <taxon>Metazoa</taxon>
        <taxon>Chordata</taxon>
        <taxon>Craniata</taxon>
        <taxon>Vertebrata</taxon>
        <taxon>Euteleostomi</taxon>
        <taxon>Actinopterygii</taxon>
        <taxon>Neopterygii</taxon>
        <taxon>Teleostei</taxon>
        <taxon>Neoteleostei</taxon>
        <taxon>Acanthomorphata</taxon>
        <taxon>Ovalentaria</taxon>
        <taxon>Atherinomorphae</taxon>
        <taxon>Beloniformes</taxon>
        <taxon>Adrianichthyidae</taxon>
        <taxon>Oryziinae</taxon>
        <taxon>Oryzias</taxon>
    </lineage>
</organism>
<dbReference type="GO" id="GO:0008270">
    <property type="term" value="F:zinc ion binding"/>
    <property type="evidence" value="ECO:0007669"/>
    <property type="project" value="UniProtKB-KW"/>
</dbReference>
<keyword evidence="4 7" id="KW-0863">Zinc-finger</keyword>
<evidence type="ECO:0000259" key="9">
    <source>
        <dbReference type="PROSITE" id="PS50157"/>
    </source>
</evidence>
<evidence type="ECO:0000256" key="2">
    <source>
        <dbReference type="ARBA" id="ARBA00022723"/>
    </source>
</evidence>
<feature type="domain" description="C2H2-type" evidence="9">
    <location>
        <begin position="288"/>
        <end position="312"/>
    </location>
</feature>
<dbReference type="InParanoid" id="A0A3B3HIZ1"/>
<evidence type="ECO:0000256" key="3">
    <source>
        <dbReference type="ARBA" id="ARBA00022737"/>
    </source>
</evidence>
<feature type="region of interest" description="Disordered" evidence="8">
    <location>
        <begin position="133"/>
        <end position="161"/>
    </location>
</feature>
<dbReference type="Gene3D" id="3.30.160.60">
    <property type="entry name" value="Classic Zinc Finger"/>
    <property type="match status" value="3"/>
</dbReference>
<dbReference type="GeneTree" id="ENSGT00940000164016"/>
<dbReference type="SMART" id="SM00355">
    <property type="entry name" value="ZnF_C2H2"/>
    <property type="match status" value="3"/>
</dbReference>
<reference evidence="10 11" key="1">
    <citation type="journal article" date="2007" name="Nature">
        <title>The medaka draft genome and insights into vertebrate genome evolution.</title>
        <authorList>
            <person name="Kasahara M."/>
            <person name="Naruse K."/>
            <person name="Sasaki S."/>
            <person name="Nakatani Y."/>
            <person name="Qu W."/>
            <person name="Ahsan B."/>
            <person name="Yamada T."/>
            <person name="Nagayasu Y."/>
            <person name="Doi K."/>
            <person name="Kasai Y."/>
            <person name="Jindo T."/>
            <person name="Kobayashi D."/>
            <person name="Shimada A."/>
            <person name="Toyoda A."/>
            <person name="Kuroki Y."/>
            <person name="Fujiyama A."/>
            <person name="Sasaki T."/>
            <person name="Shimizu A."/>
            <person name="Asakawa S."/>
            <person name="Shimizu N."/>
            <person name="Hashimoto S."/>
            <person name="Yang J."/>
            <person name="Lee Y."/>
            <person name="Matsushima K."/>
            <person name="Sugano S."/>
            <person name="Sakaizumi M."/>
            <person name="Narita T."/>
            <person name="Ohishi K."/>
            <person name="Haga S."/>
            <person name="Ohta F."/>
            <person name="Nomoto H."/>
            <person name="Nogata K."/>
            <person name="Morishita T."/>
            <person name="Endo T."/>
            <person name="Shin-I T."/>
            <person name="Takeda H."/>
            <person name="Morishita S."/>
            <person name="Kohara Y."/>
        </authorList>
    </citation>
    <scope>NUCLEOTIDE SEQUENCE [LARGE SCALE GENOMIC DNA]</scope>
    <source>
        <strain evidence="10 11">Hd-rR</strain>
    </source>
</reference>
<feature type="domain" description="C2H2-type" evidence="9">
    <location>
        <begin position="228"/>
        <end position="257"/>
    </location>
</feature>
<dbReference type="Bgee" id="ENSORLG00000025531">
    <property type="expression patterns" value="Expressed in muscle tissue and 3 other cell types or tissues"/>
</dbReference>
<dbReference type="SUPFAM" id="SSF57667">
    <property type="entry name" value="beta-beta-alpha zinc fingers"/>
    <property type="match status" value="2"/>
</dbReference>
<dbReference type="FunFam" id="3.30.160.60:FF:000021">
    <property type="entry name" value="Basic krueppel-like factor 3"/>
    <property type="match status" value="1"/>
</dbReference>
<dbReference type="PROSITE" id="PS00028">
    <property type="entry name" value="ZINC_FINGER_C2H2_1"/>
    <property type="match status" value="3"/>
</dbReference>
<dbReference type="PANTHER" id="PTHR23235:SF129">
    <property type="entry name" value="KRUEPPEL-LIKE FACTOR 5-LIKE"/>
    <property type="match status" value="1"/>
</dbReference>
<dbReference type="PROSITE" id="PS50157">
    <property type="entry name" value="ZINC_FINGER_C2H2_2"/>
    <property type="match status" value="3"/>
</dbReference>
<dbReference type="Pfam" id="PF00096">
    <property type="entry name" value="zf-C2H2"/>
    <property type="match status" value="3"/>
</dbReference>
<evidence type="ECO:0000313" key="11">
    <source>
        <dbReference type="Proteomes" id="UP000001038"/>
    </source>
</evidence>
<evidence type="ECO:0000256" key="7">
    <source>
        <dbReference type="PROSITE-ProRule" id="PRU00042"/>
    </source>
</evidence>
<name>A0A3B3HIZ1_ORYLA</name>
<comment type="subcellular location">
    <subcellularLocation>
        <location evidence="1">Nucleus</location>
    </subcellularLocation>
</comment>
<dbReference type="AlphaFoldDB" id="A0A3B3HIZ1"/>
<reference evidence="10" key="3">
    <citation type="submission" date="2025-09" db="UniProtKB">
        <authorList>
            <consortium name="Ensembl"/>
        </authorList>
    </citation>
    <scope>IDENTIFICATION</scope>
    <source>
        <strain evidence="10">Hd-rR</strain>
    </source>
</reference>
<dbReference type="GO" id="GO:0000981">
    <property type="term" value="F:DNA-binding transcription factor activity, RNA polymerase II-specific"/>
    <property type="evidence" value="ECO:0000318"/>
    <property type="project" value="GO_Central"/>
</dbReference>
<dbReference type="Proteomes" id="UP000001038">
    <property type="component" value="Chromosome 21"/>
</dbReference>
<feature type="domain" description="C2H2-type" evidence="9">
    <location>
        <begin position="258"/>
        <end position="287"/>
    </location>
</feature>
<dbReference type="STRING" id="8090.ENSORLP00000031698"/>
<reference evidence="10" key="2">
    <citation type="submission" date="2025-08" db="UniProtKB">
        <authorList>
            <consortium name="Ensembl"/>
        </authorList>
    </citation>
    <scope>IDENTIFICATION</scope>
    <source>
        <strain evidence="10">Hd-rR</strain>
    </source>
</reference>
<feature type="compositionally biased region" description="Pro residues" evidence="8">
    <location>
        <begin position="137"/>
        <end position="148"/>
    </location>
</feature>
<dbReference type="GO" id="GO:0005634">
    <property type="term" value="C:nucleus"/>
    <property type="evidence" value="ECO:0007669"/>
    <property type="project" value="UniProtKB-SubCell"/>
</dbReference>
<evidence type="ECO:0000256" key="8">
    <source>
        <dbReference type="SAM" id="MobiDB-lite"/>
    </source>
</evidence>
<keyword evidence="2" id="KW-0479">Metal-binding</keyword>
<protein>
    <recommendedName>
        <fullName evidence="9">C2H2-type domain-containing protein</fullName>
    </recommendedName>
</protein>
<evidence type="ECO:0000256" key="5">
    <source>
        <dbReference type="ARBA" id="ARBA00022833"/>
    </source>
</evidence>
<dbReference type="FunFam" id="3.30.160.60:FF:000018">
    <property type="entry name" value="Krueppel-like factor 15"/>
    <property type="match status" value="1"/>
</dbReference>
<evidence type="ECO:0000256" key="4">
    <source>
        <dbReference type="ARBA" id="ARBA00022771"/>
    </source>
</evidence>
<dbReference type="Ensembl" id="ENSORLT00000039270.1">
    <property type="protein sequence ID" value="ENSORLP00000031698.1"/>
    <property type="gene ID" value="ENSORLG00000025531.1"/>
</dbReference>
<dbReference type="GO" id="GO:0006357">
    <property type="term" value="P:regulation of transcription by RNA polymerase II"/>
    <property type="evidence" value="ECO:0000318"/>
    <property type="project" value="GO_Central"/>
</dbReference>
<keyword evidence="3" id="KW-0677">Repeat</keyword>
<sequence>MCIFYDHSVALHFRGKSAMDSYSCLFLQNVVTSETLGRTGTFRQELTEDISSPSGNGISSDLLPPKETNLNMRQIKTEPAHALMPPCCQSTGHQTVLSTAFLGFLIKREVADLQNVSPFQLLSSDLSLHEDRLAYLPPSPPNSEPPSPENRLELLHSLPPPPTYEASMASRLMFQKREHSFDGTPIQDQNQTSGLRYDPRYDQMIPMMSQSIKHSRRNNPDLERRRIHHCIVPGCNKVYTKSSHLKVHLRTHTGERPYHCSWEGCEWRFSRSDELTRHFRKHSGAKPFQCGACSRAFSRSDHLALHMKRHQG</sequence>
<evidence type="ECO:0000313" key="10">
    <source>
        <dbReference type="Ensembl" id="ENSORLP00000031698.1"/>
    </source>
</evidence>
<keyword evidence="5" id="KW-0862">Zinc</keyword>
<proteinExistence type="predicted"/>
<evidence type="ECO:0000256" key="6">
    <source>
        <dbReference type="ARBA" id="ARBA00023242"/>
    </source>
</evidence>
<evidence type="ECO:0000256" key="1">
    <source>
        <dbReference type="ARBA" id="ARBA00004123"/>
    </source>
</evidence>
<dbReference type="FunFam" id="3.30.160.60:FF:000303">
    <property type="entry name" value="Zinc finger protein 41"/>
    <property type="match status" value="1"/>
</dbReference>
<gene>
    <name evidence="10" type="primary">klf5b</name>
</gene>
<dbReference type="InterPro" id="IPR013087">
    <property type="entry name" value="Znf_C2H2_type"/>
</dbReference>
<accession>A0A3B3HIZ1</accession>
<keyword evidence="11" id="KW-1185">Reference proteome</keyword>
<dbReference type="GO" id="GO:0000978">
    <property type="term" value="F:RNA polymerase II cis-regulatory region sequence-specific DNA binding"/>
    <property type="evidence" value="ECO:0000318"/>
    <property type="project" value="GO_Central"/>
</dbReference>
<keyword evidence="6" id="KW-0539">Nucleus</keyword>
<dbReference type="PANTHER" id="PTHR23235">
    <property type="entry name" value="KRUEPPEL-LIKE TRANSCRIPTION FACTOR"/>
    <property type="match status" value="1"/>
</dbReference>
<dbReference type="InterPro" id="IPR036236">
    <property type="entry name" value="Znf_C2H2_sf"/>
</dbReference>